<name>A0ABU3ZLD8_9GAMM</name>
<dbReference type="EMBL" id="JAWJZI010000008">
    <property type="protein sequence ID" value="MDV5170941.1"/>
    <property type="molecule type" value="Genomic_DNA"/>
</dbReference>
<organism evidence="4 5">
    <name type="scientific">Photobacterium rosenbergii</name>
    <dbReference type="NCBI Taxonomy" id="294936"/>
    <lineage>
        <taxon>Bacteria</taxon>
        <taxon>Pseudomonadati</taxon>
        <taxon>Pseudomonadota</taxon>
        <taxon>Gammaproteobacteria</taxon>
        <taxon>Vibrionales</taxon>
        <taxon>Vibrionaceae</taxon>
        <taxon>Photobacterium</taxon>
    </lineage>
</organism>
<evidence type="ECO:0000313" key="5">
    <source>
        <dbReference type="Proteomes" id="UP001186452"/>
    </source>
</evidence>
<comment type="caution">
    <text evidence="4">The sequence shown here is derived from an EMBL/GenBank/DDBJ whole genome shotgun (WGS) entry which is preliminary data.</text>
</comment>
<sequence length="1512" mass="164549">MNKIIKLLCVVLLAASFSGYAKANEICYVKSKKDFSVSFDIDDADLEETVWAYQSNGHNLRNKRARALWTNDASVSGEVIYEPTMKEGRDYRVWLWYEHTGSANQKAGYLHYYLFLDGAWVHQKKEWADLSGLNSNAITVSPGDDGEVEDFRCEENPGPPPIDEKPDYNENAQFEFGSAYCSSESCSFDLHKEYLYEPVVILMPTIGKQADNANGESPDSDAPASAFVTDIDLINNQVSFEIRKPDRVAGSVQQMTKVDYLVVEPGTADFNGRTVVAGYVETDKLVYINGGGESNESAWAAVPFADFGLSAPFSSNPVVLAQVQSDRNNKWLTAAMRGQDKMTQLPNKEGVELSLELSRSRLGDSYGAEKIGFVAALAGSGHVDGFNYHFGRLTTPHVTGNKPLEQGCSTFHDLQVESISGVVAKKMERNGGHGGWLRRCRINTNQASFVVDEDHLERSHLPEVVGYFAVDQDYQLPEHCEFFPGAAQAHGSSGKIEIYDYSFVHQPGNVFQLGFTDINDGSGLGEASCRTDSASWKCEINPTGMVESITLPSFPGGGISRSYYDGNTYELSSEDVYSRLEAGSTTVLQLNKSGDYWIRNLTLNGSARLEVASGVKVRLFVESLQTNIDSSINHSGEPDNFILIGVGSNSRIHLTGLTTFNGMVYAENKVELNSKFTFDDDISNMPATITGAVTAKHIFMSDKSNIRAGGQCFTPVEPEYHIVALDPQDLSLTCDRQLVRFQVRDKSGQPAGSYSGKVNVSTDLNAANKAYWYRQQEDGESGKLDVSQTHAFSVDSNGIVSLWLQSDVVGTIVATASLSVDADEKDSGRYSFVPFKFDINSGHIPAVAGKPADITITAKSCSDTDGANKDKVAVGYEGNRTLKFSTAYIAPRQGLSSSNSHQLELRKPLINDLDSGWSVEEVELNFVKGVADAQLRYLDAGKTSLTIHDPNCTLDKGCEILPQGQLLSKASIGDWTRLEGSQSVWSRPYTFALCNAGEHLIESATGTATSGNAFIPAGEEFYVKVKPVIWLAGDADHIDANGNATALVDSSNMCGRAVTPGFYVSDAPKATVALSIPTGEGVRPHSPNKEGAVSGTLTSTPLSNEAIKNSNFTAKWTEVGSIQLQASTQGDYLGMKMNMGFRPVGRFYPDAFAIVSAESGKQYPAGQSFAYMDQPFSAHFKVEAQNADGKPTKNYGAFSPSKQVGLEIAAVDMAVDYPLSNDLTGRVDWGDFPNGWQKSWNGAYITVNRFNLAFKRDVKSAASKNRAVTTQPDGPYGVALGIMREALGASEADSIGYPDIAVDHVLIPCDLGQDGCTDAASRDVMKFATFNTRYGRMALDDVSGRFDSELSIPLRVEYWDGLDFVTNKQDSVSAYDGNLSCKQILSQSDTAVTSTSYTSGSGNVEYGNTRSGDFVAVPTEAKDDDGNALIYREQVRFWQKVIDDSPMAIKGEPEIACEAGPSIGHSNNQPWLTFDWRGKGDESPHATVTFGAYRGNDRVLYRGEKGINTMLN</sequence>
<dbReference type="InterPro" id="IPR046524">
    <property type="entry name" value="DUF6701"/>
</dbReference>
<evidence type="ECO:0000259" key="3">
    <source>
        <dbReference type="Pfam" id="PF20419"/>
    </source>
</evidence>
<keyword evidence="5" id="KW-1185">Reference proteome</keyword>
<dbReference type="Proteomes" id="UP001186452">
    <property type="component" value="Unassembled WGS sequence"/>
</dbReference>
<feature type="signal peptide" evidence="2">
    <location>
        <begin position="1"/>
        <end position="23"/>
    </location>
</feature>
<proteinExistence type="predicted"/>
<evidence type="ECO:0000256" key="1">
    <source>
        <dbReference type="SAM" id="MobiDB-lite"/>
    </source>
</evidence>
<accession>A0ABU3ZLD8</accession>
<reference evidence="4 5" key="1">
    <citation type="submission" date="2023-10" db="EMBL/GenBank/DDBJ databases">
        <title>Marine bacteria isolated from horseshoe crab.</title>
        <authorList>
            <person name="Cheng T.H."/>
        </authorList>
    </citation>
    <scope>NUCLEOTIDE SEQUENCE [LARGE SCALE GENOMIC DNA]</scope>
    <source>
        <strain evidence="4 5">HSC6</strain>
    </source>
</reference>
<evidence type="ECO:0000313" key="4">
    <source>
        <dbReference type="EMBL" id="MDV5170941.1"/>
    </source>
</evidence>
<feature type="chain" id="PRO_5046433019" evidence="2">
    <location>
        <begin position="24"/>
        <end position="1512"/>
    </location>
</feature>
<keyword evidence="2" id="KW-0732">Signal</keyword>
<dbReference type="RefSeq" id="WP_317523749.1">
    <property type="nucleotide sequence ID" value="NZ_JAWJZI010000008.1"/>
</dbReference>
<dbReference type="Pfam" id="PF20419">
    <property type="entry name" value="DUF6701"/>
    <property type="match status" value="1"/>
</dbReference>
<feature type="domain" description="DUF6701" evidence="3">
    <location>
        <begin position="817"/>
        <end position="1505"/>
    </location>
</feature>
<gene>
    <name evidence="4" type="ORF">R2X38_18220</name>
</gene>
<feature type="region of interest" description="Disordered" evidence="1">
    <location>
        <begin position="1077"/>
        <end position="1100"/>
    </location>
</feature>
<evidence type="ECO:0000256" key="2">
    <source>
        <dbReference type="SAM" id="SignalP"/>
    </source>
</evidence>
<protein>
    <submittedName>
        <fullName evidence="4">DUF6701 domain-containing protein</fullName>
    </submittedName>
</protein>